<dbReference type="InterPro" id="IPR017968">
    <property type="entry name" value="Acylphosphatase_CS"/>
</dbReference>
<dbReference type="Pfam" id="PF00708">
    <property type="entry name" value="Acylphosphatase"/>
    <property type="match status" value="1"/>
</dbReference>
<dbReference type="Proteomes" id="UP000182840">
    <property type="component" value="Chromosome"/>
</dbReference>
<dbReference type="AlphaFoldDB" id="A0A1L3SVF0"/>
<evidence type="ECO:0000313" key="8">
    <source>
        <dbReference type="EMBL" id="APH73302.1"/>
    </source>
</evidence>
<dbReference type="InterPro" id="IPR036046">
    <property type="entry name" value="Acylphosphatase-like_dom_sf"/>
</dbReference>
<dbReference type="GO" id="GO:0003998">
    <property type="term" value="F:acylphosphatase activity"/>
    <property type="evidence" value="ECO:0007669"/>
    <property type="project" value="UniProtKB-EC"/>
</dbReference>
<evidence type="ECO:0000256" key="3">
    <source>
        <dbReference type="ARBA" id="ARBA00047645"/>
    </source>
</evidence>
<keyword evidence="4 5" id="KW-0378">Hydrolase</keyword>
<dbReference type="PROSITE" id="PS00150">
    <property type="entry name" value="ACYLPHOSPHATASE_1"/>
    <property type="match status" value="1"/>
</dbReference>
<evidence type="ECO:0000259" key="7">
    <source>
        <dbReference type="PROSITE" id="PS51160"/>
    </source>
</evidence>
<dbReference type="EMBL" id="CP018171">
    <property type="protein sequence ID" value="APH73302.1"/>
    <property type="molecule type" value="Genomic_DNA"/>
</dbReference>
<dbReference type="NCBIfam" id="NF010999">
    <property type="entry name" value="PRK14425.1"/>
    <property type="match status" value="1"/>
</dbReference>
<dbReference type="PANTHER" id="PTHR47268:SF4">
    <property type="entry name" value="ACYLPHOSPHATASE"/>
    <property type="match status" value="1"/>
</dbReference>
<evidence type="ECO:0000256" key="4">
    <source>
        <dbReference type="PROSITE-ProRule" id="PRU00520"/>
    </source>
</evidence>
<dbReference type="PRINTS" id="PR00112">
    <property type="entry name" value="ACYLPHPHTASE"/>
</dbReference>
<protein>
    <recommendedName>
        <fullName evidence="2 4">Acylphosphatase</fullName>
        <ecNumber evidence="2 4">3.6.1.7</ecNumber>
    </recommendedName>
</protein>
<dbReference type="OrthoDB" id="5295388at2"/>
<comment type="similarity">
    <text evidence="1 6">Belongs to the acylphosphatase family.</text>
</comment>
<accession>A0A1L3SVF0</accession>
<dbReference type="STRING" id="1670800.BSQ44_19440"/>
<dbReference type="KEGG" id="meso:BSQ44_19440"/>
<dbReference type="SUPFAM" id="SSF54975">
    <property type="entry name" value="Acylphosphatase/BLUF domain-like"/>
    <property type="match status" value="1"/>
</dbReference>
<sequence>MSDVRTVRVRVAGHVQGVGFRWWTQQEARKLGITGWVRNEDDGSVQALLHGSEDAVGRMLERLRHGPPGARVEHVEVEEDDNGDTPSGFEILR</sequence>
<evidence type="ECO:0000256" key="5">
    <source>
        <dbReference type="RuleBase" id="RU000553"/>
    </source>
</evidence>
<proteinExistence type="inferred from homology"/>
<evidence type="ECO:0000256" key="2">
    <source>
        <dbReference type="ARBA" id="ARBA00012150"/>
    </source>
</evidence>
<reference evidence="9" key="1">
    <citation type="submission" date="2016-11" db="EMBL/GenBank/DDBJ databases">
        <title>Mesorhizobium oceanicum sp. nov., isolated from deep seawater in South China Sea.</title>
        <authorList>
            <person name="Fu G.-Y."/>
        </authorList>
    </citation>
    <scope>NUCLEOTIDE SEQUENCE [LARGE SCALE GENOMIC DNA]</scope>
    <source>
        <strain evidence="9">B7</strain>
    </source>
</reference>
<name>A0A1L3SVF0_9HYPH</name>
<feature type="domain" description="Acylphosphatase-like" evidence="7">
    <location>
        <begin position="6"/>
        <end position="93"/>
    </location>
</feature>
<dbReference type="Gene3D" id="3.30.70.100">
    <property type="match status" value="1"/>
</dbReference>
<keyword evidence="9" id="KW-1185">Reference proteome</keyword>
<organism evidence="8 9">
    <name type="scientific">Aquibium oceanicum</name>
    <dbReference type="NCBI Taxonomy" id="1670800"/>
    <lineage>
        <taxon>Bacteria</taxon>
        <taxon>Pseudomonadati</taxon>
        <taxon>Pseudomonadota</taxon>
        <taxon>Alphaproteobacteria</taxon>
        <taxon>Hyphomicrobiales</taxon>
        <taxon>Phyllobacteriaceae</taxon>
        <taxon>Aquibium</taxon>
    </lineage>
</organism>
<dbReference type="RefSeq" id="WP_072606773.1">
    <property type="nucleotide sequence ID" value="NZ_CP018171.1"/>
</dbReference>
<dbReference type="PROSITE" id="PS00151">
    <property type="entry name" value="ACYLPHOSPHATASE_2"/>
    <property type="match status" value="1"/>
</dbReference>
<dbReference type="InterPro" id="IPR020456">
    <property type="entry name" value="Acylphosphatase"/>
</dbReference>
<dbReference type="EC" id="3.6.1.7" evidence="2 4"/>
<dbReference type="PROSITE" id="PS51160">
    <property type="entry name" value="ACYLPHOSPHATASE_3"/>
    <property type="match status" value="1"/>
</dbReference>
<comment type="catalytic activity">
    <reaction evidence="3 4 5">
        <text>an acyl phosphate + H2O = a carboxylate + phosphate + H(+)</text>
        <dbReference type="Rhea" id="RHEA:14965"/>
        <dbReference type="ChEBI" id="CHEBI:15377"/>
        <dbReference type="ChEBI" id="CHEBI:15378"/>
        <dbReference type="ChEBI" id="CHEBI:29067"/>
        <dbReference type="ChEBI" id="CHEBI:43474"/>
        <dbReference type="ChEBI" id="CHEBI:59918"/>
        <dbReference type="EC" id="3.6.1.7"/>
    </reaction>
</comment>
<evidence type="ECO:0000256" key="1">
    <source>
        <dbReference type="ARBA" id="ARBA00005614"/>
    </source>
</evidence>
<feature type="active site" evidence="4">
    <location>
        <position position="21"/>
    </location>
</feature>
<evidence type="ECO:0000256" key="6">
    <source>
        <dbReference type="RuleBase" id="RU004168"/>
    </source>
</evidence>
<dbReference type="PANTHER" id="PTHR47268">
    <property type="entry name" value="ACYLPHOSPHATASE"/>
    <property type="match status" value="1"/>
</dbReference>
<evidence type="ECO:0000313" key="9">
    <source>
        <dbReference type="Proteomes" id="UP000182840"/>
    </source>
</evidence>
<dbReference type="InterPro" id="IPR001792">
    <property type="entry name" value="Acylphosphatase-like_dom"/>
</dbReference>
<feature type="active site" evidence="4">
    <location>
        <position position="39"/>
    </location>
</feature>
<gene>
    <name evidence="8" type="ORF">BSQ44_19440</name>
</gene>